<feature type="signal peptide" evidence="3">
    <location>
        <begin position="1"/>
        <end position="23"/>
    </location>
</feature>
<dbReference type="AlphaFoldDB" id="A0AAE1PLI8"/>
<accession>A0AAE1PLI8</accession>
<dbReference type="PANTHER" id="PTHR33236">
    <property type="entry name" value="INTRAFLAGELLAR TRANSPORT PROTEIN 122 FAMILY PROTEIN-RELATED"/>
    <property type="match status" value="1"/>
</dbReference>
<feature type="domain" description="CUB" evidence="4">
    <location>
        <begin position="238"/>
        <end position="353"/>
    </location>
</feature>
<keyword evidence="1" id="KW-1015">Disulfide bond</keyword>
<gene>
    <name evidence="5" type="ORF">Pmani_017878</name>
</gene>
<dbReference type="PROSITE" id="PS01180">
    <property type="entry name" value="CUB"/>
    <property type="match status" value="2"/>
</dbReference>
<dbReference type="InterPro" id="IPR058698">
    <property type="entry name" value="CUB_metazoa"/>
</dbReference>
<feature type="chain" id="PRO_5041976969" description="CUB domain-containing protein" evidence="3">
    <location>
        <begin position="24"/>
        <end position="355"/>
    </location>
</feature>
<evidence type="ECO:0000256" key="1">
    <source>
        <dbReference type="ARBA" id="ARBA00023157"/>
    </source>
</evidence>
<dbReference type="Gene3D" id="2.60.120.290">
    <property type="entry name" value="Spermadhesin, CUB domain"/>
    <property type="match status" value="2"/>
</dbReference>
<dbReference type="InterPro" id="IPR000859">
    <property type="entry name" value="CUB_dom"/>
</dbReference>
<reference evidence="5" key="1">
    <citation type="submission" date="2023-11" db="EMBL/GenBank/DDBJ databases">
        <title>Genome assemblies of two species of porcelain crab, Petrolisthes cinctipes and Petrolisthes manimaculis (Anomura: Porcellanidae).</title>
        <authorList>
            <person name="Angst P."/>
        </authorList>
    </citation>
    <scope>NUCLEOTIDE SEQUENCE</scope>
    <source>
        <strain evidence="5">PB745_02</strain>
        <tissue evidence="5">Gill</tissue>
    </source>
</reference>
<keyword evidence="3" id="KW-0732">Signal</keyword>
<proteinExistence type="predicted"/>
<evidence type="ECO:0000256" key="3">
    <source>
        <dbReference type="SAM" id="SignalP"/>
    </source>
</evidence>
<dbReference type="PANTHER" id="PTHR33236:SF5">
    <property type="entry name" value="CUB DOMAIN-CONTAINING PROTEIN"/>
    <property type="match status" value="1"/>
</dbReference>
<sequence length="355" mass="37625">MSLIPMLSRVLVAAVVAVGLVGAASLAEDTAVAPVPVPTDAEAAEAGTDREGKLWPMMQIVTFENGPCESANGDHGVCFSQKECEANGGTASGTCANGYGVCCVLTVTCDGTISINGSVFQSPGFPAAYNTFGMCMVTLNPPSGTCQILLDFINFELAPPLEGDCTNDTFVVMGANQGSMIPTLCGTNTGQHLYIDVDNSQGPFKLVATLSSLSFQRHWKVKVTFLDEFDPCLAPNRCLQYFKETMGTITSFNFAPPTATTSREMLNMQTYSICFAYIKGFCDIGISFSRLDLGNVNQVCDTDYVAVGAEKFCGDTTSLSVTANATGPITILVVSDDDNSNLEEGFSLSYTMMSC</sequence>
<evidence type="ECO:0000256" key="2">
    <source>
        <dbReference type="PROSITE-ProRule" id="PRU00059"/>
    </source>
</evidence>
<dbReference type="Pfam" id="PF26080">
    <property type="entry name" value="CUB_animal"/>
    <property type="match status" value="1"/>
</dbReference>
<organism evidence="5 6">
    <name type="scientific">Petrolisthes manimaculis</name>
    <dbReference type="NCBI Taxonomy" id="1843537"/>
    <lineage>
        <taxon>Eukaryota</taxon>
        <taxon>Metazoa</taxon>
        <taxon>Ecdysozoa</taxon>
        <taxon>Arthropoda</taxon>
        <taxon>Crustacea</taxon>
        <taxon>Multicrustacea</taxon>
        <taxon>Malacostraca</taxon>
        <taxon>Eumalacostraca</taxon>
        <taxon>Eucarida</taxon>
        <taxon>Decapoda</taxon>
        <taxon>Pleocyemata</taxon>
        <taxon>Anomura</taxon>
        <taxon>Galatheoidea</taxon>
        <taxon>Porcellanidae</taxon>
        <taxon>Petrolisthes</taxon>
    </lineage>
</organism>
<dbReference type="InterPro" id="IPR035914">
    <property type="entry name" value="Sperma_CUB_dom_sf"/>
</dbReference>
<keyword evidence="6" id="KW-1185">Reference proteome</keyword>
<evidence type="ECO:0000313" key="6">
    <source>
        <dbReference type="Proteomes" id="UP001292094"/>
    </source>
</evidence>
<dbReference type="SUPFAM" id="SSF49854">
    <property type="entry name" value="Spermadhesin, CUB domain"/>
    <property type="match status" value="2"/>
</dbReference>
<dbReference type="Proteomes" id="UP001292094">
    <property type="component" value="Unassembled WGS sequence"/>
</dbReference>
<dbReference type="EMBL" id="JAWZYT010001626">
    <property type="protein sequence ID" value="KAK4310554.1"/>
    <property type="molecule type" value="Genomic_DNA"/>
</dbReference>
<feature type="domain" description="CUB" evidence="4">
    <location>
        <begin position="109"/>
        <end position="228"/>
    </location>
</feature>
<comment type="caution">
    <text evidence="2">Lacks conserved residue(s) required for the propagation of feature annotation.</text>
</comment>
<evidence type="ECO:0000259" key="4">
    <source>
        <dbReference type="PROSITE" id="PS01180"/>
    </source>
</evidence>
<name>A0AAE1PLI8_9EUCA</name>
<comment type="caution">
    <text evidence="5">The sequence shown here is derived from an EMBL/GenBank/DDBJ whole genome shotgun (WGS) entry which is preliminary data.</text>
</comment>
<evidence type="ECO:0000313" key="5">
    <source>
        <dbReference type="EMBL" id="KAK4310554.1"/>
    </source>
</evidence>
<protein>
    <recommendedName>
        <fullName evidence="4">CUB domain-containing protein</fullName>
    </recommendedName>
</protein>